<evidence type="ECO:0000313" key="3">
    <source>
        <dbReference type="EMBL" id="KJY02420.1"/>
    </source>
</evidence>
<feature type="binding site" evidence="1">
    <location>
        <position position="233"/>
    </location>
    <ligand>
        <name>Mg(2+)</name>
        <dbReference type="ChEBI" id="CHEBI:18420"/>
    </ligand>
</feature>
<dbReference type="STRING" id="1047168.A0A0F4GYC4"/>
<dbReference type="Pfam" id="PF03737">
    <property type="entry name" value="RraA-like"/>
    <property type="match status" value="1"/>
</dbReference>
<dbReference type="InterPro" id="IPR005493">
    <property type="entry name" value="RraA/RraA-like"/>
</dbReference>
<dbReference type="OrthoDB" id="1476984at2759"/>
<dbReference type="AlphaFoldDB" id="A0A0F4GYC4"/>
<dbReference type="PANTHER" id="PTHR33254">
    <property type="entry name" value="4-HYDROXY-4-METHYL-2-OXOGLUTARATE ALDOLASE 3-RELATED"/>
    <property type="match status" value="1"/>
</dbReference>
<dbReference type="SUPFAM" id="SSF89562">
    <property type="entry name" value="RraA-like"/>
    <property type="match status" value="1"/>
</dbReference>
<sequence>MENLKLPAAGYACAMADALAFMFWEAKVDANEVEFVLAPKGAHVSSGTWNSEVLGEHTLWLLDFDCVKDIGMDSSGIAQAASAFFRNDPYFPRPCGETELDLSLWTAFTQRFGIPYNGHKGNGNGHCCDVADALIKLKVPHGGFLPGITMWSPQRQSGPAKIIGPAYTVKYVRKNYENEPKPSGHYIDSIPKGAVVFISAPNKMINACYGGLMSTRAQVSGAVGTIIDGRLRDLQEHRDLEYPVFARDVGTTAPQEVARVSEIDVPVRLNSSDQDTTIYPGDILIADLNGVVCLPQGLAEQAIDLIASQVEADEKMAADIKNGSTFSEASKKHRADVKQPAKLA</sequence>
<dbReference type="EMBL" id="LAFY01000050">
    <property type="protein sequence ID" value="KJY02420.1"/>
    <property type="molecule type" value="Genomic_DNA"/>
</dbReference>
<comment type="caution">
    <text evidence="3">The sequence shown here is derived from an EMBL/GenBank/DDBJ whole genome shotgun (WGS) entry which is preliminary data.</text>
</comment>
<feature type="binding site" evidence="1">
    <location>
        <begin position="210"/>
        <end position="213"/>
    </location>
    <ligand>
        <name>substrate</name>
    </ligand>
</feature>
<dbReference type="GO" id="GO:0046872">
    <property type="term" value="F:metal ion binding"/>
    <property type="evidence" value="ECO:0007669"/>
    <property type="project" value="UniProtKB-KW"/>
</dbReference>
<comment type="cofactor">
    <cofactor evidence="1">
        <name>Mg(2+)</name>
        <dbReference type="ChEBI" id="CHEBI:18420"/>
    </cofactor>
</comment>
<feature type="domain" description="DUF3669" evidence="2">
    <location>
        <begin position="59"/>
        <end position="112"/>
    </location>
</feature>
<keyword evidence="1" id="KW-0460">Magnesium</keyword>
<protein>
    <recommendedName>
        <fullName evidence="2">DUF3669 domain-containing protein</fullName>
    </recommendedName>
</protein>
<dbReference type="GO" id="GO:0047443">
    <property type="term" value="F:4-hydroxy-4-methyl-2-oxoglutarate aldolase activity"/>
    <property type="evidence" value="ECO:0007669"/>
    <property type="project" value="TreeGrafter"/>
</dbReference>
<proteinExistence type="predicted"/>
<dbReference type="Proteomes" id="UP000033647">
    <property type="component" value="Unassembled WGS sequence"/>
</dbReference>
<name>A0A0F4GYC4_9PEZI</name>
<organism evidence="3 4">
    <name type="scientific">Zymoseptoria brevis</name>
    <dbReference type="NCBI Taxonomy" id="1047168"/>
    <lineage>
        <taxon>Eukaryota</taxon>
        <taxon>Fungi</taxon>
        <taxon>Dikarya</taxon>
        <taxon>Ascomycota</taxon>
        <taxon>Pezizomycotina</taxon>
        <taxon>Dothideomycetes</taxon>
        <taxon>Dothideomycetidae</taxon>
        <taxon>Mycosphaerellales</taxon>
        <taxon>Mycosphaerellaceae</taxon>
        <taxon>Zymoseptoria</taxon>
    </lineage>
</organism>
<keyword evidence="4" id="KW-1185">Reference proteome</keyword>
<dbReference type="PANTHER" id="PTHR33254:SF28">
    <property type="entry name" value="4-HYDROXY-4-METHYL-2-OXOGLUTARATE ALDOLASE"/>
    <property type="match status" value="1"/>
</dbReference>
<dbReference type="Gene3D" id="3.50.30.40">
    <property type="entry name" value="Ribonuclease E inhibitor RraA/RraA-like"/>
    <property type="match status" value="1"/>
</dbReference>
<keyword evidence="1" id="KW-0479">Metal-binding</keyword>
<feature type="binding site" evidence="1">
    <location>
        <position position="232"/>
    </location>
    <ligand>
        <name>substrate</name>
    </ligand>
</feature>
<evidence type="ECO:0000313" key="4">
    <source>
        <dbReference type="Proteomes" id="UP000033647"/>
    </source>
</evidence>
<gene>
    <name evidence="3" type="ORF">TI39_contig53g00019</name>
</gene>
<evidence type="ECO:0000256" key="1">
    <source>
        <dbReference type="PIRSR" id="PIRSR605493-1"/>
    </source>
</evidence>
<evidence type="ECO:0000259" key="2">
    <source>
        <dbReference type="Pfam" id="PF12417"/>
    </source>
</evidence>
<reference evidence="3 4" key="1">
    <citation type="submission" date="2015-03" db="EMBL/GenBank/DDBJ databases">
        <title>RNA-seq based gene annotation and comparative genomics of four Zymoseptoria species reveal species-specific pathogenicity related genes and transposable element activity.</title>
        <authorList>
            <person name="Grandaubert J."/>
            <person name="Bhattacharyya A."/>
            <person name="Stukenbrock E.H."/>
        </authorList>
    </citation>
    <scope>NUCLEOTIDE SEQUENCE [LARGE SCALE GENOMIC DNA]</scope>
    <source>
        <strain evidence="3 4">Zb18110</strain>
    </source>
</reference>
<dbReference type="InterPro" id="IPR036704">
    <property type="entry name" value="RraA/RraA-like_sf"/>
</dbReference>
<accession>A0A0F4GYC4</accession>
<dbReference type="Pfam" id="PF12417">
    <property type="entry name" value="DUF3669"/>
    <property type="match status" value="1"/>
</dbReference>
<dbReference type="InterPro" id="IPR022137">
    <property type="entry name" value="Znf_prot_DUF3669"/>
</dbReference>
<dbReference type="GO" id="GO:0008948">
    <property type="term" value="F:oxaloacetate decarboxylase activity"/>
    <property type="evidence" value="ECO:0007669"/>
    <property type="project" value="TreeGrafter"/>
</dbReference>
<dbReference type="CDD" id="cd16841">
    <property type="entry name" value="RraA_family"/>
    <property type="match status" value="1"/>
</dbReference>